<reference evidence="19" key="2">
    <citation type="submission" date="2025-08" db="UniProtKB">
        <authorList>
            <consortium name="Ensembl"/>
        </authorList>
    </citation>
    <scope>IDENTIFICATION</scope>
</reference>
<dbReference type="InterPro" id="IPR002219">
    <property type="entry name" value="PKC_DAG/PE"/>
</dbReference>
<name>H2YUL9_CIOSA</name>
<evidence type="ECO:0000259" key="17">
    <source>
        <dbReference type="PROSITE" id="PS50081"/>
    </source>
</evidence>
<evidence type="ECO:0000256" key="2">
    <source>
        <dbReference type="ARBA" id="ARBA00004496"/>
    </source>
</evidence>
<dbReference type="InterPro" id="IPR046349">
    <property type="entry name" value="C1-like_sf"/>
</dbReference>
<dbReference type="SUPFAM" id="SSF58038">
    <property type="entry name" value="SNARE fusion complex"/>
    <property type="match status" value="1"/>
</dbReference>
<reference evidence="20" key="1">
    <citation type="submission" date="2003-08" db="EMBL/GenBank/DDBJ databases">
        <authorList>
            <person name="Birren B."/>
            <person name="Nusbaum C."/>
            <person name="Abebe A."/>
            <person name="Abouelleil A."/>
            <person name="Adekoya E."/>
            <person name="Ait-zahra M."/>
            <person name="Allen N."/>
            <person name="Allen T."/>
            <person name="An P."/>
            <person name="Anderson M."/>
            <person name="Anderson S."/>
            <person name="Arachchi H."/>
            <person name="Armbruster J."/>
            <person name="Bachantsang P."/>
            <person name="Baldwin J."/>
            <person name="Barry A."/>
            <person name="Bayul T."/>
            <person name="Blitshsteyn B."/>
            <person name="Bloom T."/>
            <person name="Blye J."/>
            <person name="Boguslavskiy L."/>
            <person name="Borowsky M."/>
            <person name="Boukhgalter B."/>
            <person name="Brunache A."/>
            <person name="Butler J."/>
            <person name="Calixte N."/>
            <person name="Calvo S."/>
            <person name="Camarata J."/>
            <person name="Campo K."/>
            <person name="Chang J."/>
            <person name="Cheshatsang Y."/>
            <person name="Citroen M."/>
            <person name="Collymore A."/>
            <person name="Considine T."/>
            <person name="Cook A."/>
            <person name="Cooke P."/>
            <person name="Corum B."/>
            <person name="Cuomo C."/>
            <person name="David R."/>
            <person name="Dawoe T."/>
            <person name="Degray S."/>
            <person name="Dodge S."/>
            <person name="Dooley K."/>
            <person name="Dorje P."/>
            <person name="Dorjee K."/>
            <person name="Dorris L."/>
            <person name="Duffey N."/>
            <person name="Dupes A."/>
            <person name="Elkins T."/>
            <person name="Engels R."/>
            <person name="Erickson J."/>
            <person name="Farina A."/>
            <person name="Faro S."/>
            <person name="Ferreira P."/>
            <person name="Fischer H."/>
            <person name="Fitzgerald M."/>
            <person name="Foley K."/>
            <person name="Gage D."/>
            <person name="Galagan J."/>
            <person name="Gearin G."/>
            <person name="Gnerre S."/>
            <person name="Gnirke A."/>
            <person name="Goyette A."/>
            <person name="Graham J."/>
            <person name="Grandbois E."/>
            <person name="Gyaltsen K."/>
            <person name="Hafez N."/>
            <person name="Hagopian D."/>
            <person name="Hagos B."/>
            <person name="Hall J."/>
            <person name="Hatcher B."/>
            <person name="Heller A."/>
            <person name="Higgins H."/>
            <person name="Honan T."/>
            <person name="Horn A."/>
            <person name="Houde N."/>
            <person name="Hughes L."/>
            <person name="Hulme W."/>
            <person name="Husby E."/>
            <person name="Iliev I."/>
            <person name="Jaffe D."/>
            <person name="Jones C."/>
            <person name="Kamal M."/>
            <person name="Kamat A."/>
            <person name="Kamvysselis M."/>
            <person name="Karlsson E."/>
            <person name="Kells C."/>
            <person name="Kieu A."/>
            <person name="Kisner P."/>
            <person name="Kodira C."/>
            <person name="Kulbokas E."/>
            <person name="Labutti K."/>
            <person name="Lama D."/>
            <person name="Landers T."/>
            <person name="Leger J."/>
            <person name="Levine S."/>
            <person name="Lewis D."/>
            <person name="Lewis T."/>
            <person name="Lindblad-toh K."/>
            <person name="Liu X."/>
            <person name="Lokyitsang T."/>
            <person name="Lokyitsang Y."/>
            <person name="Lucien O."/>
            <person name="Lui A."/>
            <person name="Ma L.J."/>
            <person name="Mabbitt R."/>
            <person name="Macdonald J."/>
            <person name="Maclean C."/>
            <person name="Major J."/>
            <person name="Manning J."/>
            <person name="Marabella R."/>
            <person name="Maru K."/>
            <person name="Matthews C."/>
            <person name="Mauceli E."/>
            <person name="Mccarthy M."/>
            <person name="Mcdonough S."/>
            <person name="Mcghee T."/>
            <person name="Meldrim J."/>
            <person name="Meneus L."/>
            <person name="Mesirov J."/>
            <person name="Mihalev A."/>
            <person name="Mihova T."/>
            <person name="Mikkelsen T."/>
            <person name="Mlenga V."/>
            <person name="Moru K."/>
            <person name="Mozes J."/>
            <person name="Mulrain L."/>
            <person name="Munson G."/>
            <person name="Naylor J."/>
            <person name="Newes C."/>
            <person name="Nguyen C."/>
            <person name="Nguyen N."/>
            <person name="Nguyen T."/>
            <person name="Nicol R."/>
            <person name="Nielsen C."/>
            <person name="Nizzari M."/>
            <person name="Norbu C."/>
            <person name="Norbu N."/>
            <person name="O'donnell P."/>
            <person name="Okoawo O."/>
            <person name="O'leary S."/>
            <person name="Omotosho B."/>
            <person name="O'neill K."/>
            <person name="Osman S."/>
            <person name="Parker S."/>
            <person name="Perrin D."/>
            <person name="Phunkhang P."/>
            <person name="Piqani B."/>
            <person name="Purcell S."/>
            <person name="Rachupka T."/>
            <person name="Ramasamy U."/>
            <person name="Rameau R."/>
            <person name="Ray V."/>
            <person name="Raymond C."/>
            <person name="Retta R."/>
            <person name="Richardson S."/>
            <person name="Rise C."/>
            <person name="Rodriguez J."/>
            <person name="Rogers J."/>
            <person name="Rogov P."/>
            <person name="Rutman M."/>
            <person name="Schupbach R."/>
            <person name="Seaman C."/>
            <person name="Settipalli S."/>
            <person name="Sharpe T."/>
            <person name="Sheridan J."/>
            <person name="Sherpa N."/>
            <person name="Shi J."/>
            <person name="Smirnov S."/>
            <person name="Smith C."/>
            <person name="Sougnez C."/>
            <person name="Spencer B."/>
            <person name="Stalker J."/>
            <person name="Stange-thomann N."/>
            <person name="Stavropoulos S."/>
            <person name="Stetson K."/>
            <person name="Stone C."/>
            <person name="Stone S."/>
            <person name="Stubbs M."/>
            <person name="Talamas J."/>
            <person name="Tchuinga P."/>
            <person name="Tenzing P."/>
            <person name="Tesfaye S."/>
            <person name="Theodore J."/>
            <person name="Thoulutsang Y."/>
            <person name="Topham K."/>
            <person name="Towey S."/>
            <person name="Tsamla T."/>
            <person name="Tsomo N."/>
            <person name="Vallee D."/>
            <person name="Vassiliev H."/>
            <person name="Venkataraman V."/>
            <person name="Vinson J."/>
            <person name="Vo A."/>
            <person name="Wade C."/>
            <person name="Wang S."/>
            <person name="Wangchuk T."/>
            <person name="Wangdi T."/>
            <person name="Whittaker C."/>
            <person name="Wilkinson J."/>
            <person name="Wu Y."/>
            <person name="Wyman D."/>
            <person name="Yadav S."/>
            <person name="Yang S."/>
            <person name="Yang X."/>
            <person name="Yeager S."/>
            <person name="Yee E."/>
            <person name="Young G."/>
            <person name="Zainoun J."/>
            <person name="Zembeck L."/>
            <person name="Zimmer A."/>
            <person name="Zody M."/>
            <person name="Lander E."/>
        </authorList>
    </citation>
    <scope>NUCLEOTIDE SEQUENCE [LARGE SCALE GENOMIC DNA]</scope>
</reference>
<keyword evidence="4" id="KW-0728">SH3 domain</keyword>
<evidence type="ECO:0000313" key="19">
    <source>
        <dbReference type="Ensembl" id="ENSCSAVP00000009029.1"/>
    </source>
</evidence>
<evidence type="ECO:0000256" key="10">
    <source>
        <dbReference type="ARBA" id="ARBA00022833"/>
    </source>
</evidence>
<keyword evidence="6" id="KW-0963">Cytoplasm</keyword>
<dbReference type="InterPro" id="IPR042855">
    <property type="entry name" value="V_SNARE_CC"/>
</dbReference>
<dbReference type="PROSITE" id="PS50892">
    <property type="entry name" value="V_SNARE"/>
    <property type="match status" value="1"/>
</dbReference>
<dbReference type="PANTHER" id="PTHR22968:SF24">
    <property type="entry name" value="SERINE_THREONINE-PROTEIN KINASE"/>
    <property type="match status" value="1"/>
</dbReference>
<keyword evidence="7" id="KW-0479">Metal-binding</keyword>
<dbReference type="PROSITE" id="PS50081">
    <property type="entry name" value="ZF_DAG_PE_2"/>
    <property type="match status" value="2"/>
</dbReference>
<feature type="region of interest" description="Disordered" evidence="15">
    <location>
        <begin position="120"/>
        <end position="214"/>
    </location>
</feature>
<evidence type="ECO:0000256" key="7">
    <source>
        <dbReference type="ARBA" id="ARBA00022723"/>
    </source>
</evidence>
<evidence type="ECO:0000256" key="3">
    <source>
        <dbReference type="ARBA" id="ARBA00008025"/>
    </source>
</evidence>
<dbReference type="CDD" id="cd20793">
    <property type="entry name" value="C1_cPKC_nPKC_rpt2"/>
    <property type="match status" value="1"/>
</dbReference>
<dbReference type="GO" id="GO:0008270">
    <property type="term" value="F:zinc ion binding"/>
    <property type="evidence" value="ECO:0007669"/>
    <property type="project" value="UniProtKB-KW"/>
</dbReference>
<feature type="domain" description="V-SNARE coiled-coil homology" evidence="18">
    <location>
        <begin position="211"/>
        <end position="271"/>
    </location>
</feature>
<keyword evidence="10" id="KW-0862">Zinc</keyword>
<evidence type="ECO:0000259" key="18">
    <source>
        <dbReference type="PROSITE" id="PS50892"/>
    </source>
</evidence>
<dbReference type="Pfam" id="PF00957">
    <property type="entry name" value="Synaptobrevin"/>
    <property type="match status" value="1"/>
</dbReference>
<feature type="coiled-coil region" evidence="14">
    <location>
        <begin position="233"/>
        <end position="267"/>
    </location>
</feature>
<dbReference type="GO" id="GO:0007200">
    <property type="term" value="P:phospholipase C-activating G protein-coupled receptor signaling pathway"/>
    <property type="evidence" value="ECO:0007669"/>
    <property type="project" value="TreeGrafter"/>
</dbReference>
<sequence>MQSVSQHVFQLHNYKRPTYCAHCGSLLVGLRKQGLRCKRCEVDVHEKCQEDLTKPCIEVILGQHNFREKTYNHPTFCDYCSKLLVGVVNQGIKCSECGTNVHEKCQDKIEVLCSKTKSRKSKDTIPMGSGIQRGKGSRKSGRRKVKPGEKTPLYPMDQLAEEADGDAESTDTGAIFKTMPAKSPRGSLAPTPVQSKPTSPSRSPTKDGGSSTQEMNKMVEDVVTIMTENAVQIGQRQDKLETLQDNAQQLEEKANIFNTNANELKKKFWYQNYKMWIILAVVLVILVIIIVIAAVFAGKKKTA</sequence>
<dbReference type="OMA" id="CKRCEVD"/>
<dbReference type="AlphaFoldDB" id="H2YUL9"/>
<dbReference type="GO" id="GO:0005829">
    <property type="term" value="C:cytosol"/>
    <property type="evidence" value="ECO:0007669"/>
    <property type="project" value="TreeGrafter"/>
</dbReference>
<keyword evidence="11 16" id="KW-0472">Membrane</keyword>
<dbReference type="Gene3D" id="3.30.60.20">
    <property type="match status" value="2"/>
</dbReference>
<evidence type="ECO:0000256" key="1">
    <source>
        <dbReference type="ARBA" id="ARBA00004278"/>
    </source>
</evidence>
<feature type="compositionally biased region" description="Basic residues" evidence="15">
    <location>
        <begin position="135"/>
        <end position="145"/>
    </location>
</feature>
<reference evidence="19" key="3">
    <citation type="submission" date="2025-09" db="UniProtKB">
        <authorList>
            <consortium name="Ensembl"/>
        </authorList>
    </citation>
    <scope>IDENTIFICATION</scope>
</reference>
<keyword evidence="16" id="KW-1133">Transmembrane helix</keyword>
<keyword evidence="8" id="KW-0677">Repeat</keyword>
<feature type="domain" description="Phorbol-ester/DAG-type" evidence="17">
    <location>
        <begin position="63"/>
        <end position="113"/>
    </location>
</feature>
<dbReference type="GO" id="GO:0012505">
    <property type="term" value="C:endomembrane system"/>
    <property type="evidence" value="ECO:0007669"/>
    <property type="project" value="UniProtKB-SubCell"/>
</dbReference>
<dbReference type="Ensembl" id="ENSCSAVT00000009143.1">
    <property type="protein sequence ID" value="ENSCSAVP00000009029.1"/>
    <property type="gene ID" value="ENSCSAVG00000005340.1"/>
</dbReference>
<keyword evidence="16" id="KW-0812">Transmembrane</keyword>
<evidence type="ECO:0000256" key="5">
    <source>
        <dbReference type="ARBA" id="ARBA00022475"/>
    </source>
</evidence>
<comment type="similarity">
    <text evidence="3">Belongs to the synaptobrevin family.</text>
</comment>
<evidence type="ECO:0000256" key="8">
    <source>
        <dbReference type="ARBA" id="ARBA00022737"/>
    </source>
</evidence>
<evidence type="ECO:0000313" key="20">
    <source>
        <dbReference type="Proteomes" id="UP000007875"/>
    </source>
</evidence>
<keyword evidence="13 14" id="KW-0175">Coiled coil</keyword>
<dbReference type="InParanoid" id="H2YUL9"/>
<dbReference type="GeneTree" id="ENSGT00940000167637"/>
<accession>H2YUL9</accession>
<dbReference type="STRING" id="51511.ENSCSAVP00000009029"/>
<dbReference type="GO" id="GO:0004674">
    <property type="term" value="F:protein serine/threonine kinase activity"/>
    <property type="evidence" value="ECO:0007669"/>
    <property type="project" value="UniProtKB-KW"/>
</dbReference>
<evidence type="ECO:0008006" key="21">
    <source>
        <dbReference type="Google" id="ProtNLM"/>
    </source>
</evidence>
<evidence type="ECO:0000256" key="15">
    <source>
        <dbReference type="SAM" id="MobiDB-lite"/>
    </source>
</evidence>
<dbReference type="eggNOG" id="KOG0696">
    <property type="taxonomic scope" value="Eukaryota"/>
</dbReference>
<dbReference type="PANTHER" id="PTHR22968">
    <property type="entry name" value="PROTEIN KINASE C, MU"/>
    <property type="match status" value="1"/>
</dbReference>
<dbReference type="GO" id="GO:0042383">
    <property type="term" value="C:sarcolemma"/>
    <property type="evidence" value="ECO:0007669"/>
    <property type="project" value="UniProtKB-SubCell"/>
</dbReference>
<dbReference type="PRINTS" id="PR00219">
    <property type="entry name" value="SYNAPTOBREVN"/>
</dbReference>
<dbReference type="InterPro" id="IPR020454">
    <property type="entry name" value="DAG/PE-bd"/>
</dbReference>
<dbReference type="InterPro" id="IPR001388">
    <property type="entry name" value="Synaptobrevin-like"/>
</dbReference>
<dbReference type="eggNOG" id="KOG0860">
    <property type="taxonomic scope" value="Eukaryota"/>
</dbReference>
<evidence type="ECO:0000256" key="14">
    <source>
        <dbReference type="SAM" id="Coils"/>
    </source>
</evidence>
<evidence type="ECO:0000256" key="13">
    <source>
        <dbReference type="PROSITE-ProRule" id="PRU00290"/>
    </source>
</evidence>
<dbReference type="FunFam" id="3.30.60.20:FF:000022">
    <property type="entry name" value="SH3 and cysteine-rich domain-containing protein 3 isoform 2"/>
    <property type="match status" value="2"/>
</dbReference>
<protein>
    <recommendedName>
        <fullName evidence="21">Phorbol-ester/DAG-type domain-containing protein</fullName>
    </recommendedName>
</protein>
<dbReference type="Pfam" id="PF00130">
    <property type="entry name" value="C1_1"/>
    <property type="match status" value="2"/>
</dbReference>
<dbReference type="Gene3D" id="1.20.5.110">
    <property type="match status" value="1"/>
</dbReference>
<dbReference type="PRINTS" id="PR00008">
    <property type="entry name" value="DAGPEDOMAIN"/>
</dbReference>
<keyword evidence="9" id="KW-0863">Zinc-finger</keyword>
<feature type="compositionally biased region" description="Acidic residues" evidence="15">
    <location>
        <begin position="159"/>
        <end position="169"/>
    </location>
</feature>
<feature type="transmembrane region" description="Helical" evidence="16">
    <location>
        <begin position="275"/>
        <end position="297"/>
    </location>
</feature>
<keyword evidence="5" id="KW-1003">Cell membrane</keyword>
<evidence type="ECO:0000256" key="4">
    <source>
        <dbReference type="ARBA" id="ARBA00022443"/>
    </source>
</evidence>
<dbReference type="GO" id="GO:0035556">
    <property type="term" value="P:intracellular signal transduction"/>
    <property type="evidence" value="ECO:0007669"/>
    <property type="project" value="TreeGrafter"/>
</dbReference>
<evidence type="ECO:0000256" key="6">
    <source>
        <dbReference type="ARBA" id="ARBA00022490"/>
    </source>
</evidence>
<keyword evidence="20" id="KW-1185">Reference proteome</keyword>
<evidence type="ECO:0000256" key="11">
    <source>
        <dbReference type="ARBA" id="ARBA00023136"/>
    </source>
</evidence>
<proteinExistence type="inferred from homology"/>
<evidence type="ECO:0000256" key="9">
    <source>
        <dbReference type="ARBA" id="ARBA00022771"/>
    </source>
</evidence>
<dbReference type="PROSITE" id="PS00479">
    <property type="entry name" value="ZF_DAG_PE_1"/>
    <property type="match status" value="1"/>
</dbReference>
<comment type="subcellular location">
    <subcellularLocation>
        <location evidence="1">Cell membrane</location>
        <location evidence="1">Sarcolemma</location>
        <topology evidence="1">Peripheral membrane protein</topology>
        <orientation evidence="1">Cytoplasmic side</orientation>
    </subcellularLocation>
    <subcellularLocation>
        <location evidence="2">Cytoplasm</location>
    </subcellularLocation>
    <subcellularLocation>
        <location evidence="12">Endomembrane system</location>
        <topology evidence="12">Single-pass type IV membrane protein</topology>
    </subcellularLocation>
</comment>
<evidence type="ECO:0000256" key="16">
    <source>
        <dbReference type="SAM" id="Phobius"/>
    </source>
</evidence>
<dbReference type="GO" id="GO:0016192">
    <property type="term" value="P:vesicle-mediated transport"/>
    <property type="evidence" value="ECO:0007669"/>
    <property type="project" value="InterPro"/>
</dbReference>
<dbReference type="SMART" id="SM00109">
    <property type="entry name" value="C1"/>
    <property type="match status" value="2"/>
</dbReference>
<dbReference type="HOGENOM" id="CLU_891247_0_0_1"/>
<evidence type="ECO:0000256" key="12">
    <source>
        <dbReference type="ARBA" id="ARBA00046280"/>
    </source>
</evidence>
<dbReference type="SUPFAM" id="SSF57889">
    <property type="entry name" value="Cysteine-rich domain"/>
    <property type="match status" value="2"/>
</dbReference>
<feature type="domain" description="Phorbol-ester/DAG-type" evidence="17">
    <location>
        <begin position="6"/>
        <end position="56"/>
    </location>
</feature>
<dbReference type="Proteomes" id="UP000007875">
    <property type="component" value="Unassembled WGS sequence"/>
</dbReference>
<organism evidence="19 20">
    <name type="scientific">Ciona savignyi</name>
    <name type="common">Pacific transparent sea squirt</name>
    <dbReference type="NCBI Taxonomy" id="51511"/>
    <lineage>
        <taxon>Eukaryota</taxon>
        <taxon>Metazoa</taxon>
        <taxon>Chordata</taxon>
        <taxon>Tunicata</taxon>
        <taxon>Ascidiacea</taxon>
        <taxon>Phlebobranchia</taxon>
        <taxon>Cionidae</taxon>
        <taxon>Ciona</taxon>
    </lineage>
</organism>